<dbReference type="RefSeq" id="WP_149327858.1">
    <property type="nucleotide sequence ID" value="NZ_VTPY01000003.1"/>
</dbReference>
<dbReference type="InterPro" id="IPR050683">
    <property type="entry name" value="Bact_Polysacc_Export_ATP-bd"/>
</dbReference>
<accession>A0A7V7KGI9</accession>
<dbReference type="Gene3D" id="3.40.50.300">
    <property type="entry name" value="P-loop containing nucleotide triphosphate hydrolases"/>
    <property type="match status" value="1"/>
</dbReference>
<keyword evidence="3" id="KW-0547">Nucleotide-binding</keyword>
<dbReference type="GO" id="GO:0016887">
    <property type="term" value="F:ATP hydrolysis activity"/>
    <property type="evidence" value="ECO:0007669"/>
    <property type="project" value="InterPro"/>
</dbReference>
<dbReference type="GO" id="GO:0016020">
    <property type="term" value="C:membrane"/>
    <property type="evidence" value="ECO:0007669"/>
    <property type="project" value="InterPro"/>
</dbReference>
<dbReference type="Proteomes" id="UP000486760">
    <property type="component" value="Unassembled WGS sequence"/>
</dbReference>
<dbReference type="InterPro" id="IPR027417">
    <property type="entry name" value="P-loop_NTPase"/>
</dbReference>
<dbReference type="CDD" id="cd03220">
    <property type="entry name" value="ABC_KpsT_Wzt"/>
    <property type="match status" value="1"/>
</dbReference>
<evidence type="ECO:0000256" key="2">
    <source>
        <dbReference type="ARBA" id="ARBA00022448"/>
    </source>
</evidence>
<dbReference type="SMART" id="SM00382">
    <property type="entry name" value="AAA"/>
    <property type="match status" value="1"/>
</dbReference>
<keyword evidence="7" id="KW-1185">Reference proteome</keyword>
<dbReference type="InterPro" id="IPR015860">
    <property type="entry name" value="ABC_transpr_TagH-like"/>
</dbReference>
<dbReference type="SUPFAM" id="SSF52540">
    <property type="entry name" value="P-loop containing nucleoside triphosphate hydrolases"/>
    <property type="match status" value="1"/>
</dbReference>
<keyword evidence="4 6" id="KW-0067">ATP-binding</keyword>
<reference evidence="6 7" key="1">
    <citation type="submission" date="2019-08" db="EMBL/GenBank/DDBJ databases">
        <title>Bioinformatics analysis of the strain L3 and L5.</title>
        <authorList>
            <person name="Li X."/>
        </authorList>
    </citation>
    <scope>NUCLEOTIDE SEQUENCE [LARGE SCALE GENOMIC DNA]</scope>
    <source>
        <strain evidence="6 7">L5</strain>
    </source>
</reference>
<sequence length="243" mass="26562">MALIEFRDVTVQYPIYNARAQSLRRQLLSLGTGGRFNDDDGVIKVTALDRVSFRIEDGDRIGLLGHNGAGKSTLLRTMAGIYAPVAGHITRQGRVSTIFEIGAGLDPELSGYENIRRMGLLMGLSRADMEAAIPEIAEFTQLGDFLSLPVRTYSSGMTTRLMFAVATAIPPEIMLVDEMLGAGDAAFKKRVEQRVESMISASAIFVLASHDPSLVRQLCNRLFRLEHGTLTEVSPGNEDTDRS</sequence>
<evidence type="ECO:0000256" key="3">
    <source>
        <dbReference type="ARBA" id="ARBA00022741"/>
    </source>
</evidence>
<dbReference type="InterPro" id="IPR003439">
    <property type="entry name" value="ABC_transporter-like_ATP-bd"/>
</dbReference>
<evidence type="ECO:0000313" key="6">
    <source>
        <dbReference type="EMBL" id="KAA0012904.1"/>
    </source>
</evidence>
<keyword evidence="2" id="KW-0813">Transport</keyword>
<feature type="domain" description="ABC transporter" evidence="5">
    <location>
        <begin position="18"/>
        <end position="243"/>
    </location>
</feature>
<evidence type="ECO:0000259" key="5">
    <source>
        <dbReference type="PROSITE" id="PS50893"/>
    </source>
</evidence>
<evidence type="ECO:0000256" key="1">
    <source>
        <dbReference type="ARBA" id="ARBA00005417"/>
    </source>
</evidence>
<dbReference type="PROSITE" id="PS50893">
    <property type="entry name" value="ABC_TRANSPORTER_2"/>
    <property type="match status" value="1"/>
</dbReference>
<dbReference type="GO" id="GO:0140359">
    <property type="term" value="F:ABC-type transporter activity"/>
    <property type="evidence" value="ECO:0007669"/>
    <property type="project" value="InterPro"/>
</dbReference>
<name>A0A7V7KGI9_9GAMM</name>
<evidence type="ECO:0000256" key="4">
    <source>
        <dbReference type="ARBA" id="ARBA00022840"/>
    </source>
</evidence>
<gene>
    <name evidence="6" type="ORF">F0A17_08210</name>
</gene>
<comment type="similarity">
    <text evidence="1">Belongs to the ABC transporter superfamily.</text>
</comment>
<dbReference type="Pfam" id="PF00005">
    <property type="entry name" value="ABC_tran"/>
    <property type="match status" value="1"/>
</dbReference>
<dbReference type="PANTHER" id="PTHR46743:SF2">
    <property type="entry name" value="TEICHOIC ACIDS EXPORT ATP-BINDING PROTEIN TAGH"/>
    <property type="match status" value="1"/>
</dbReference>
<protein>
    <submittedName>
        <fullName evidence="6">ABC transporter ATP-binding protein</fullName>
    </submittedName>
</protein>
<dbReference type="EMBL" id="VTPY01000003">
    <property type="protein sequence ID" value="KAA0012904.1"/>
    <property type="molecule type" value="Genomic_DNA"/>
</dbReference>
<dbReference type="PANTHER" id="PTHR46743">
    <property type="entry name" value="TEICHOIC ACIDS EXPORT ATP-BINDING PROTEIN TAGH"/>
    <property type="match status" value="1"/>
</dbReference>
<evidence type="ECO:0000313" key="7">
    <source>
        <dbReference type="Proteomes" id="UP000486760"/>
    </source>
</evidence>
<dbReference type="InterPro" id="IPR003593">
    <property type="entry name" value="AAA+_ATPase"/>
</dbReference>
<organism evidence="6 7">
    <name type="scientific">Billgrantia pellis</name>
    <dbReference type="NCBI Taxonomy" id="2606936"/>
    <lineage>
        <taxon>Bacteria</taxon>
        <taxon>Pseudomonadati</taxon>
        <taxon>Pseudomonadota</taxon>
        <taxon>Gammaproteobacteria</taxon>
        <taxon>Oceanospirillales</taxon>
        <taxon>Halomonadaceae</taxon>
        <taxon>Billgrantia</taxon>
    </lineage>
</organism>
<dbReference type="GO" id="GO:0005524">
    <property type="term" value="F:ATP binding"/>
    <property type="evidence" value="ECO:0007669"/>
    <property type="project" value="UniProtKB-KW"/>
</dbReference>
<dbReference type="AlphaFoldDB" id="A0A7V7KGI9"/>
<proteinExistence type="inferred from homology"/>
<comment type="caution">
    <text evidence="6">The sequence shown here is derived from an EMBL/GenBank/DDBJ whole genome shotgun (WGS) entry which is preliminary data.</text>
</comment>